<dbReference type="RefSeq" id="WP_162050003.1">
    <property type="nucleotide sequence ID" value="NZ_AP019011.1"/>
</dbReference>
<dbReference type="PROSITE" id="PS51935">
    <property type="entry name" value="NLPC_P60"/>
    <property type="match status" value="1"/>
</dbReference>
<evidence type="ECO:0000256" key="4">
    <source>
        <dbReference type="ARBA" id="ARBA00022807"/>
    </source>
</evidence>
<keyword evidence="4" id="KW-0788">Thiol protease</keyword>
<dbReference type="SUPFAM" id="SSF54001">
    <property type="entry name" value="Cysteine proteinases"/>
    <property type="match status" value="1"/>
</dbReference>
<keyword evidence="3" id="KW-0378">Hydrolase</keyword>
<sequence>MQKVKSPRKASLLSRKVLVQAITAMTLSSALIPVSTAVRADELEKPGLLQRYTVNIQDLVIKGLEFVGVPYRRGGNTVESGLDCSGFTRLVFLDSNGIDLPRTAAEQSQVGTKVSAEELKPGDLVFFNTMRRAYSHVGIYLGNNQFVHAPKPGAEIRVENMQQSYWVSKYNGARRLDGVSAAPSRALSF</sequence>
<evidence type="ECO:0000313" key="5">
    <source>
        <dbReference type="EMBL" id="BBU69294.1"/>
    </source>
</evidence>
<accession>A0A679I8U3</accession>
<proteinExistence type="inferred from homology"/>
<dbReference type="GO" id="GO:0006508">
    <property type="term" value="P:proteolysis"/>
    <property type="evidence" value="ECO:0007669"/>
    <property type="project" value="UniProtKB-KW"/>
</dbReference>
<gene>
    <name evidence="5" type="ORF">ICHIAU1_15770</name>
</gene>
<keyword evidence="6" id="KW-1185">Reference proteome</keyword>
<dbReference type="AlphaFoldDB" id="A0A679I8U3"/>
<dbReference type="PANTHER" id="PTHR47053:SF1">
    <property type="entry name" value="MUREIN DD-ENDOPEPTIDASE MEPH-RELATED"/>
    <property type="match status" value="1"/>
</dbReference>
<dbReference type="Gene3D" id="3.90.1720.10">
    <property type="entry name" value="endopeptidase domain like (from Nostoc punctiforme)"/>
    <property type="match status" value="1"/>
</dbReference>
<evidence type="ECO:0000256" key="3">
    <source>
        <dbReference type="ARBA" id="ARBA00022801"/>
    </source>
</evidence>
<dbReference type="InterPro" id="IPR051202">
    <property type="entry name" value="Peptidase_C40"/>
</dbReference>
<evidence type="ECO:0000313" key="6">
    <source>
        <dbReference type="Proteomes" id="UP000463961"/>
    </source>
</evidence>
<evidence type="ECO:0000256" key="1">
    <source>
        <dbReference type="ARBA" id="ARBA00007074"/>
    </source>
</evidence>
<dbReference type="Pfam" id="PF00877">
    <property type="entry name" value="NLPC_P60"/>
    <property type="match status" value="1"/>
</dbReference>
<protein>
    <submittedName>
        <fullName evidence="5">Uncharacterized protein</fullName>
    </submittedName>
</protein>
<keyword evidence="2" id="KW-0645">Protease</keyword>
<comment type="similarity">
    <text evidence="1">Belongs to the peptidase C40 family.</text>
</comment>
<dbReference type="Proteomes" id="UP000463961">
    <property type="component" value="Chromosome"/>
</dbReference>
<dbReference type="InterPro" id="IPR038765">
    <property type="entry name" value="Papain-like_cys_pep_sf"/>
</dbReference>
<evidence type="ECO:0000256" key="2">
    <source>
        <dbReference type="ARBA" id="ARBA00022670"/>
    </source>
</evidence>
<dbReference type="PANTHER" id="PTHR47053">
    <property type="entry name" value="MUREIN DD-ENDOPEPTIDASE MEPH-RELATED"/>
    <property type="match status" value="1"/>
</dbReference>
<dbReference type="OrthoDB" id="9807055at2"/>
<organism evidence="5 6">
    <name type="scientific">Fluviibacter phosphoraccumulans</name>
    <dbReference type="NCBI Taxonomy" id="1751046"/>
    <lineage>
        <taxon>Bacteria</taxon>
        <taxon>Pseudomonadati</taxon>
        <taxon>Pseudomonadota</taxon>
        <taxon>Betaproteobacteria</taxon>
        <taxon>Rhodocyclales</taxon>
        <taxon>Fluviibacteraceae</taxon>
        <taxon>Fluviibacter</taxon>
    </lineage>
</organism>
<reference evidence="6" key="1">
    <citation type="submission" date="2020-01" db="EMBL/GenBank/DDBJ databases">
        <title>Phosphoaccumulans saitamaens gen. nov., sp. nov., a polyphosphate accumulating bacterium isolated from surface river water.</title>
        <authorList>
            <person name="Watanabe K."/>
            <person name="Suda W."/>
        </authorList>
    </citation>
    <scope>NUCLEOTIDE SEQUENCE [LARGE SCALE GENOMIC DNA]</scope>
    <source>
        <strain evidence="6">ICHIAU1</strain>
    </source>
</reference>
<dbReference type="InterPro" id="IPR000064">
    <property type="entry name" value="NLP_P60_dom"/>
</dbReference>
<dbReference type="GO" id="GO:0008234">
    <property type="term" value="F:cysteine-type peptidase activity"/>
    <property type="evidence" value="ECO:0007669"/>
    <property type="project" value="UniProtKB-KW"/>
</dbReference>
<dbReference type="EMBL" id="AP022345">
    <property type="protein sequence ID" value="BBU69294.1"/>
    <property type="molecule type" value="Genomic_DNA"/>
</dbReference>
<name>A0A679I8U3_9RHOO</name>